<sequence length="136" mass="15766">MILKNTTITRGFILAGLMNASVLIFSRFFTNSTIPEFDPEVMSNFGLLMILIWGLAYISVARNYDKVKWLVGIFVIEKVIYGYIWINWMLNNSVSDVFEKDVMAGLYYSIYGINDWVFSIFFLWVFVQLAKGKKTV</sequence>
<reference evidence="2 3" key="1">
    <citation type="submission" date="2020-02" db="EMBL/GenBank/DDBJ databases">
        <title>Out from the shadows clarifying the taxonomy of the family Cryomorphaceae and related taxa by utilizing the GTDB taxonomic framework.</title>
        <authorList>
            <person name="Bowman J.P."/>
        </authorList>
    </citation>
    <scope>NUCLEOTIDE SEQUENCE [LARGE SCALE GENOMIC DNA]</scope>
    <source>
        <strain evidence="2 3">QSSC 1-22</strain>
    </source>
</reference>
<dbReference type="Proteomes" id="UP000486602">
    <property type="component" value="Unassembled WGS sequence"/>
</dbReference>
<keyword evidence="1" id="KW-1133">Transmembrane helix</keyword>
<protein>
    <submittedName>
        <fullName evidence="2">Uncharacterized protein</fullName>
    </submittedName>
</protein>
<keyword evidence="1" id="KW-0812">Transmembrane</keyword>
<accession>A0A7K3WV64</accession>
<evidence type="ECO:0000313" key="2">
    <source>
        <dbReference type="EMBL" id="NEN25547.1"/>
    </source>
</evidence>
<keyword evidence="3" id="KW-1185">Reference proteome</keyword>
<proteinExistence type="predicted"/>
<feature type="transmembrane region" description="Helical" evidence="1">
    <location>
        <begin position="12"/>
        <end position="29"/>
    </location>
</feature>
<feature type="transmembrane region" description="Helical" evidence="1">
    <location>
        <begin position="41"/>
        <end position="60"/>
    </location>
</feature>
<name>A0A7K3WV64_9FLAO</name>
<keyword evidence="1" id="KW-0472">Membrane</keyword>
<organism evidence="2 3">
    <name type="scientific">Cryomorpha ignava</name>
    <dbReference type="NCBI Taxonomy" id="101383"/>
    <lineage>
        <taxon>Bacteria</taxon>
        <taxon>Pseudomonadati</taxon>
        <taxon>Bacteroidota</taxon>
        <taxon>Flavobacteriia</taxon>
        <taxon>Flavobacteriales</taxon>
        <taxon>Cryomorphaceae</taxon>
        <taxon>Cryomorpha</taxon>
    </lineage>
</organism>
<dbReference type="AlphaFoldDB" id="A0A7K3WV64"/>
<gene>
    <name evidence="2" type="ORF">G3O08_18805</name>
</gene>
<feature type="transmembrane region" description="Helical" evidence="1">
    <location>
        <begin position="67"/>
        <end position="86"/>
    </location>
</feature>
<dbReference type="EMBL" id="JAAGVY010000060">
    <property type="protein sequence ID" value="NEN25547.1"/>
    <property type="molecule type" value="Genomic_DNA"/>
</dbReference>
<evidence type="ECO:0000313" key="3">
    <source>
        <dbReference type="Proteomes" id="UP000486602"/>
    </source>
</evidence>
<feature type="transmembrane region" description="Helical" evidence="1">
    <location>
        <begin position="106"/>
        <end position="127"/>
    </location>
</feature>
<evidence type="ECO:0000256" key="1">
    <source>
        <dbReference type="SAM" id="Phobius"/>
    </source>
</evidence>
<comment type="caution">
    <text evidence="2">The sequence shown here is derived from an EMBL/GenBank/DDBJ whole genome shotgun (WGS) entry which is preliminary data.</text>
</comment>
<dbReference type="RefSeq" id="WP_163286997.1">
    <property type="nucleotide sequence ID" value="NZ_JAAGVY010000060.1"/>
</dbReference>